<organism evidence="2 3">
    <name type="scientific">Defluviicoccus vanus</name>
    <dbReference type="NCBI Taxonomy" id="111831"/>
    <lineage>
        <taxon>Bacteria</taxon>
        <taxon>Pseudomonadati</taxon>
        <taxon>Pseudomonadota</taxon>
        <taxon>Alphaproteobacteria</taxon>
        <taxon>Rhodospirillales</taxon>
        <taxon>Rhodospirillaceae</taxon>
        <taxon>Defluviicoccus</taxon>
    </lineage>
</organism>
<gene>
    <name evidence="2" type="ORF">HQ394_15460</name>
</gene>
<feature type="transmembrane region" description="Helical" evidence="1">
    <location>
        <begin position="79"/>
        <end position="98"/>
    </location>
</feature>
<proteinExistence type="predicted"/>
<dbReference type="Proteomes" id="UP000516369">
    <property type="component" value="Chromosome"/>
</dbReference>
<name>A0A7H1N434_9PROT</name>
<keyword evidence="1" id="KW-0472">Membrane</keyword>
<dbReference type="KEGG" id="dvn:HQ394_15460"/>
<feature type="transmembrane region" description="Helical" evidence="1">
    <location>
        <begin position="48"/>
        <end position="67"/>
    </location>
</feature>
<feature type="transmembrane region" description="Helical" evidence="1">
    <location>
        <begin position="24"/>
        <end position="42"/>
    </location>
</feature>
<evidence type="ECO:0000313" key="2">
    <source>
        <dbReference type="EMBL" id="QNT70470.1"/>
    </source>
</evidence>
<evidence type="ECO:0000256" key="1">
    <source>
        <dbReference type="SAM" id="Phobius"/>
    </source>
</evidence>
<feature type="transmembrane region" description="Helical" evidence="1">
    <location>
        <begin position="158"/>
        <end position="175"/>
    </location>
</feature>
<accession>A0A7H1N434</accession>
<keyword evidence="1" id="KW-0812">Transmembrane</keyword>
<evidence type="ECO:0000313" key="3">
    <source>
        <dbReference type="Proteomes" id="UP000516369"/>
    </source>
</evidence>
<reference evidence="2 3" key="1">
    <citation type="submission" date="2020-05" db="EMBL/GenBank/DDBJ databases">
        <title>Complete closed genome sequence of Defluviicoccus vanus.</title>
        <authorList>
            <person name="Bessarab I."/>
            <person name="Arumugam K."/>
            <person name="Maszenan A.M."/>
            <person name="Seviour R.J."/>
            <person name="Williams R.B."/>
        </authorList>
    </citation>
    <scope>NUCLEOTIDE SEQUENCE [LARGE SCALE GENOMIC DNA]</scope>
    <source>
        <strain evidence="2 3">Ben 114</strain>
    </source>
</reference>
<dbReference type="AlphaFoldDB" id="A0A7H1N434"/>
<protein>
    <submittedName>
        <fullName evidence="2">Uncharacterized protein</fullName>
    </submittedName>
</protein>
<sequence length="192" mass="20812">MADPALTGSPQAPARRLPFWVDELPYVAMLLLALGGVTYASVSPRATFDYWQILVPVFALICIVAGWRGTVDKAARWRLVWTQILHWGVILLTMRVLFMPNVQQMLNSDAIGLSALGLQALGTFLAGVHAASWRVCVVGVVLATAIPAVAFLEQAVLFVLLVGVVLVAAYALILWRKKRQLESDAATSPAAF</sequence>
<keyword evidence="1" id="KW-1133">Transmembrane helix</keyword>
<dbReference type="EMBL" id="CP053923">
    <property type="protein sequence ID" value="QNT70470.1"/>
    <property type="molecule type" value="Genomic_DNA"/>
</dbReference>
<keyword evidence="3" id="KW-1185">Reference proteome</keyword>
<feature type="transmembrane region" description="Helical" evidence="1">
    <location>
        <begin position="110"/>
        <end position="128"/>
    </location>
</feature>